<protein>
    <submittedName>
        <fullName evidence="6">GH13347</fullName>
    </submittedName>
</protein>
<dbReference type="eggNOG" id="KOG2763">
    <property type="taxonomic scope" value="Eukaryota"/>
</dbReference>
<dbReference type="AlphaFoldDB" id="B4JPR6"/>
<organism evidence="7">
    <name type="scientific">Drosophila grimshawi</name>
    <name type="common">Hawaiian fruit fly</name>
    <name type="synonym">Idiomyia grimshawi</name>
    <dbReference type="NCBI Taxonomy" id="7222"/>
    <lineage>
        <taxon>Eukaryota</taxon>
        <taxon>Metazoa</taxon>
        <taxon>Ecdysozoa</taxon>
        <taxon>Arthropoda</taxon>
        <taxon>Hexapoda</taxon>
        <taxon>Insecta</taxon>
        <taxon>Pterygota</taxon>
        <taxon>Neoptera</taxon>
        <taxon>Endopterygota</taxon>
        <taxon>Diptera</taxon>
        <taxon>Brachycera</taxon>
        <taxon>Muscomorpha</taxon>
        <taxon>Ephydroidea</taxon>
        <taxon>Drosophilidae</taxon>
        <taxon>Drosophila</taxon>
        <taxon>Hawaiian Drosophila</taxon>
    </lineage>
</organism>
<reference evidence="6 7" key="1">
    <citation type="journal article" date="2007" name="Nature">
        <title>Evolution of genes and genomes on the Drosophila phylogeny.</title>
        <authorList>
            <consortium name="Drosophila 12 Genomes Consortium"/>
            <person name="Clark A.G."/>
            <person name="Eisen M.B."/>
            <person name="Smith D.R."/>
            <person name="Bergman C.M."/>
            <person name="Oliver B."/>
            <person name="Markow T.A."/>
            <person name="Kaufman T.C."/>
            <person name="Kellis M."/>
            <person name="Gelbart W."/>
            <person name="Iyer V.N."/>
            <person name="Pollard D.A."/>
            <person name="Sackton T.B."/>
            <person name="Larracuente A.M."/>
            <person name="Singh N.D."/>
            <person name="Abad J.P."/>
            <person name="Abt D.N."/>
            <person name="Adryan B."/>
            <person name="Aguade M."/>
            <person name="Akashi H."/>
            <person name="Anderson W.W."/>
            <person name="Aquadro C.F."/>
            <person name="Ardell D.H."/>
            <person name="Arguello R."/>
            <person name="Artieri C.G."/>
            <person name="Barbash D.A."/>
            <person name="Barker D."/>
            <person name="Barsanti P."/>
            <person name="Batterham P."/>
            <person name="Batzoglou S."/>
            <person name="Begun D."/>
            <person name="Bhutkar A."/>
            <person name="Blanco E."/>
            <person name="Bosak S.A."/>
            <person name="Bradley R.K."/>
            <person name="Brand A.D."/>
            <person name="Brent M.R."/>
            <person name="Brooks A.N."/>
            <person name="Brown R.H."/>
            <person name="Butlin R.K."/>
            <person name="Caggese C."/>
            <person name="Calvi B.R."/>
            <person name="Bernardo de Carvalho A."/>
            <person name="Caspi A."/>
            <person name="Castrezana S."/>
            <person name="Celniker S.E."/>
            <person name="Chang J.L."/>
            <person name="Chapple C."/>
            <person name="Chatterji S."/>
            <person name="Chinwalla A."/>
            <person name="Civetta A."/>
            <person name="Clifton S.W."/>
            <person name="Comeron J.M."/>
            <person name="Costello J.C."/>
            <person name="Coyne J.A."/>
            <person name="Daub J."/>
            <person name="David R.G."/>
            <person name="Delcher A.L."/>
            <person name="Delehaunty K."/>
            <person name="Do C.B."/>
            <person name="Ebling H."/>
            <person name="Edwards K."/>
            <person name="Eickbush T."/>
            <person name="Evans J.D."/>
            <person name="Filipski A."/>
            <person name="Findeiss S."/>
            <person name="Freyhult E."/>
            <person name="Fulton L."/>
            <person name="Fulton R."/>
            <person name="Garcia A.C."/>
            <person name="Gardiner A."/>
            <person name="Garfield D.A."/>
            <person name="Garvin B.E."/>
            <person name="Gibson G."/>
            <person name="Gilbert D."/>
            <person name="Gnerre S."/>
            <person name="Godfrey J."/>
            <person name="Good R."/>
            <person name="Gotea V."/>
            <person name="Gravely B."/>
            <person name="Greenberg A.J."/>
            <person name="Griffiths-Jones S."/>
            <person name="Gross S."/>
            <person name="Guigo R."/>
            <person name="Gustafson E.A."/>
            <person name="Haerty W."/>
            <person name="Hahn M.W."/>
            <person name="Halligan D.L."/>
            <person name="Halpern A.L."/>
            <person name="Halter G.M."/>
            <person name="Han M.V."/>
            <person name="Heger A."/>
            <person name="Hillier L."/>
            <person name="Hinrichs A.S."/>
            <person name="Holmes I."/>
            <person name="Hoskins R.A."/>
            <person name="Hubisz M.J."/>
            <person name="Hultmark D."/>
            <person name="Huntley M.A."/>
            <person name="Jaffe D.B."/>
            <person name="Jagadeeshan S."/>
            <person name="Jeck W.R."/>
            <person name="Johnson J."/>
            <person name="Jones C.D."/>
            <person name="Jordan W.C."/>
            <person name="Karpen G.H."/>
            <person name="Kataoka E."/>
            <person name="Keightley P.D."/>
            <person name="Kheradpour P."/>
            <person name="Kirkness E.F."/>
            <person name="Koerich L.B."/>
            <person name="Kristiansen K."/>
            <person name="Kudrna D."/>
            <person name="Kulathinal R.J."/>
            <person name="Kumar S."/>
            <person name="Kwok R."/>
            <person name="Lander E."/>
            <person name="Langley C.H."/>
            <person name="Lapoint R."/>
            <person name="Lazzaro B.P."/>
            <person name="Lee S.J."/>
            <person name="Levesque L."/>
            <person name="Li R."/>
            <person name="Lin C.F."/>
            <person name="Lin M.F."/>
            <person name="Lindblad-Toh K."/>
            <person name="Llopart A."/>
            <person name="Long M."/>
            <person name="Low L."/>
            <person name="Lozovsky E."/>
            <person name="Lu J."/>
            <person name="Luo M."/>
            <person name="Machado C.A."/>
            <person name="Makalowski W."/>
            <person name="Marzo M."/>
            <person name="Matsuda M."/>
            <person name="Matzkin L."/>
            <person name="McAllister B."/>
            <person name="McBride C.S."/>
            <person name="McKernan B."/>
            <person name="McKernan K."/>
            <person name="Mendez-Lago M."/>
            <person name="Minx P."/>
            <person name="Mollenhauer M.U."/>
            <person name="Montooth K."/>
            <person name="Mount S.M."/>
            <person name="Mu X."/>
            <person name="Myers E."/>
            <person name="Negre B."/>
            <person name="Newfeld S."/>
            <person name="Nielsen R."/>
            <person name="Noor M.A."/>
            <person name="O'Grady P."/>
            <person name="Pachter L."/>
            <person name="Papaceit M."/>
            <person name="Parisi M.J."/>
            <person name="Parisi M."/>
            <person name="Parts L."/>
            <person name="Pedersen J.S."/>
            <person name="Pesole G."/>
            <person name="Phillippy A.M."/>
            <person name="Ponting C.P."/>
            <person name="Pop M."/>
            <person name="Porcelli D."/>
            <person name="Powell J.R."/>
            <person name="Prohaska S."/>
            <person name="Pruitt K."/>
            <person name="Puig M."/>
            <person name="Quesneville H."/>
            <person name="Ram K.R."/>
            <person name="Rand D."/>
            <person name="Rasmussen M.D."/>
            <person name="Reed L.K."/>
            <person name="Reenan R."/>
            <person name="Reily A."/>
            <person name="Remington K.A."/>
            <person name="Rieger T.T."/>
            <person name="Ritchie M.G."/>
            <person name="Robin C."/>
            <person name="Rogers Y.H."/>
            <person name="Rohde C."/>
            <person name="Rozas J."/>
            <person name="Rubenfield M.J."/>
            <person name="Ruiz A."/>
            <person name="Russo S."/>
            <person name="Salzberg S.L."/>
            <person name="Sanchez-Gracia A."/>
            <person name="Saranga D.J."/>
            <person name="Sato H."/>
            <person name="Schaeffer S.W."/>
            <person name="Schatz M.C."/>
            <person name="Schlenke T."/>
            <person name="Schwartz R."/>
            <person name="Segarra C."/>
            <person name="Singh R.S."/>
            <person name="Sirot L."/>
            <person name="Sirota M."/>
            <person name="Sisneros N.B."/>
            <person name="Smith C.D."/>
            <person name="Smith T.F."/>
            <person name="Spieth J."/>
            <person name="Stage D.E."/>
            <person name="Stark A."/>
            <person name="Stephan W."/>
            <person name="Strausberg R.L."/>
            <person name="Strempel S."/>
            <person name="Sturgill D."/>
            <person name="Sutton G."/>
            <person name="Sutton G.G."/>
            <person name="Tao W."/>
            <person name="Teichmann S."/>
            <person name="Tobari Y.N."/>
            <person name="Tomimura Y."/>
            <person name="Tsolas J.M."/>
            <person name="Valente V.L."/>
            <person name="Venter E."/>
            <person name="Venter J.C."/>
            <person name="Vicario S."/>
            <person name="Vieira F.G."/>
            <person name="Vilella A.J."/>
            <person name="Villasante A."/>
            <person name="Walenz B."/>
            <person name="Wang J."/>
            <person name="Wasserman M."/>
            <person name="Watts T."/>
            <person name="Wilson D."/>
            <person name="Wilson R.K."/>
            <person name="Wing R.A."/>
            <person name="Wolfner M.F."/>
            <person name="Wong A."/>
            <person name="Wong G.K."/>
            <person name="Wu C.I."/>
            <person name="Wu G."/>
            <person name="Yamamoto D."/>
            <person name="Yang H.P."/>
            <person name="Yang S.P."/>
            <person name="Yorke J.A."/>
            <person name="Yoshida K."/>
            <person name="Zdobnov E."/>
            <person name="Zhang P."/>
            <person name="Zhang Y."/>
            <person name="Zimin A.V."/>
            <person name="Baldwin J."/>
            <person name="Abdouelleil A."/>
            <person name="Abdulkadir J."/>
            <person name="Abebe A."/>
            <person name="Abera B."/>
            <person name="Abreu J."/>
            <person name="Acer S.C."/>
            <person name="Aftuck L."/>
            <person name="Alexander A."/>
            <person name="An P."/>
            <person name="Anderson E."/>
            <person name="Anderson S."/>
            <person name="Arachi H."/>
            <person name="Azer M."/>
            <person name="Bachantsang P."/>
            <person name="Barry A."/>
            <person name="Bayul T."/>
            <person name="Berlin A."/>
            <person name="Bessette D."/>
            <person name="Bloom T."/>
            <person name="Blye J."/>
            <person name="Boguslavskiy L."/>
            <person name="Bonnet C."/>
            <person name="Boukhgalter B."/>
            <person name="Bourzgui I."/>
            <person name="Brown A."/>
            <person name="Cahill P."/>
            <person name="Channer S."/>
            <person name="Cheshatsang Y."/>
            <person name="Chuda L."/>
            <person name="Citroen M."/>
            <person name="Collymore A."/>
            <person name="Cooke P."/>
            <person name="Costello M."/>
            <person name="D'Aco K."/>
            <person name="Daza R."/>
            <person name="De Haan G."/>
            <person name="DeGray S."/>
            <person name="DeMaso C."/>
            <person name="Dhargay N."/>
            <person name="Dooley K."/>
            <person name="Dooley E."/>
            <person name="Doricent M."/>
            <person name="Dorje P."/>
            <person name="Dorjee K."/>
            <person name="Dupes A."/>
            <person name="Elong R."/>
            <person name="Falk J."/>
            <person name="Farina A."/>
            <person name="Faro S."/>
            <person name="Ferguson D."/>
            <person name="Fisher S."/>
            <person name="Foley C.D."/>
            <person name="Franke A."/>
            <person name="Friedrich D."/>
            <person name="Gadbois L."/>
            <person name="Gearin G."/>
            <person name="Gearin C.R."/>
            <person name="Giannoukos G."/>
            <person name="Goode T."/>
            <person name="Graham J."/>
            <person name="Grandbois E."/>
            <person name="Grewal S."/>
            <person name="Gyaltsen K."/>
            <person name="Hafez N."/>
            <person name="Hagos B."/>
            <person name="Hall J."/>
            <person name="Henson C."/>
            <person name="Hollinger A."/>
            <person name="Honan T."/>
            <person name="Huard M.D."/>
            <person name="Hughes L."/>
            <person name="Hurhula B."/>
            <person name="Husby M.E."/>
            <person name="Kamat A."/>
            <person name="Kanga B."/>
            <person name="Kashin S."/>
            <person name="Khazanovich D."/>
            <person name="Kisner P."/>
            <person name="Lance K."/>
            <person name="Lara M."/>
            <person name="Lee W."/>
            <person name="Lennon N."/>
            <person name="Letendre F."/>
            <person name="LeVine R."/>
            <person name="Lipovsky A."/>
            <person name="Liu X."/>
            <person name="Liu J."/>
            <person name="Liu S."/>
            <person name="Lokyitsang T."/>
            <person name="Lokyitsang Y."/>
            <person name="Lubonja R."/>
            <person name="Lui A."/>
            <person name="MacDonald P."/>
            <person name="Magnisalis V."/>
            <person name="Maru K."/>
            <person name="Matthews C."/>
            <person name="McCusker W."/>
            <person name="McDonough S."/>
            <person name="Mehta T."/>
            <person name="Meldrim J."/>
            <person name="Meneus L."/>
            <person name="Mihai O."/>
            <person name="Mihalev A."/>
            <person name="Mihova T."/>
            <person name="Mittelman R."/>
            <person name="Mlenga V."/>
            <person name="Montmayeur A."/>
            <person name="Mulrain L."/>
            <person name="Navidi A."/>
            <person name="Naylor J."/>
            <person name="Negash T."/>
            <person name="Nguyen T."/>
            <person name="Nguyen N."/>
            <person name="Nicol R."/>
            <person name="Norbu C."/>
            <person name="Norbu N."/>
            <person name="Novod N."/>
            <person name="O'Neill B."/>
            <person name="Osman S."/>
            <person name="Markiewicz E."/>
            <person name="Oyono O.L."/>
            <person name="Patti C."/>
            <person name="Phunkhang P."/>
            <person name="Pierre F."/>
            <person name="Priest M."/>
            <person name="Raghuraman S."/>
            <person name="Rege F."/>
            <person name="Reyes R."/>
            <person name="Rise C."/>
            <person name="Rogov P."/>
            <person name="Ross K."/>
            <person name="Ryan E."/>
            <person name="Settipalli S."/>
            <person name="Shea T."/>
            <person name="Sherpa N."/>
            <person name="Shi L."/>
            <person name="Shih D."/>
            <person name="Sparrow T."/>
            <person name="Spaulding J."/>
            <person name="Stalker J."/>
            <person name="Stange-Thomann N."/>
            <person name="Stavropoulos S."/>
            <person name="Stone C."/>
            <person name="Strader C."/>
            <person name="Tesfaye S."/>
            <person name="Thomson T."/>
            <person name="Thoulutsang Y."/>
            <person name="Thoulutsang D."/>
            <person name="Topham K."/>
            <person name="Topping I."/>
            <person name="Tsamla T."/>
            <person name="Vassiliev H."/>
            <person name="Vo A."/>
            <person name="Wangchuk T."/>
            <person name="Wangdi T."/>
            <person name="Weiand M."/>
            <person name="Wilkinson J."/>
            <person name="Wilson A."/>
            <person name="Yadav S."/>
            <person name="Young G."/>
            <person name="Yu Q."/>
            <person name="Zembek L."/>
            <person name="Zhong D."/>
            <person name="Zimmer A."/>
            <person name="Zwirko Z."/>
            <person name="Jaffe D.B."/>
            <person name="Alvarez P."/>
            <person name="Brockman W."/>
            <person name="Butler J."/>
            <person name="Chin C."/>
            <person name="Gnerre S."/>
            <person name="Grabherr M."/>
            <person name="Kleber M."/>
            <person name="Mauceli E."/>
            <person name="MacCallum I."/>
        </authorList>
    </citation>
    <scope>NUCLEOTIDE SEQUENCE [LARGE SCALE GENOMIC DNA]</scope>
    <source>
        <strain evidence="7">Tucson 15287-2541.00</strain>
    </source>
</reference>
<dbReference type="KEGG" id="dgr:6566430"/>
<dbReference type="InterPro" id="IPR029069">
    <property type="entry name" value="HotDog_dom_sf"/>
</dbReference>
<comment type="similarity">
    <text evidence="1">Belongs to the acyl coenzyme A hydrolase family.</text>
</comment>
<feature type="domain" description="HotDog ACOT-type" evidence="5">
    <location>
        <begin position="304"/>
        <end position="416"/>
    </location>
</feature>
<dbReference type="CDD" id="cd03442">
    <property type="entry name" value="BFIT_BACH"/>
    <property type="match status" value="2"/>
</dbReference>
<evidence type="ECO:0000256" key="4">
    <source>
        <dbReference type="ARBA" id="ARBA00022946"/>
    </source>
</evidence>
<dbReference type="EMBL" id="CH916372">
    <property type="protein sequence ID" value="EDV98896.1"/>
    <property type="molecule type" value="Genomic_DNA"/>
</dbReference>
<dbReference type="PANTHER" id="PTHR12655:SF0">
    <property type="entry name" value="ACYL-COENZYME A THIOESTERASE 9, MITOCHONDRIAL"/>
    <property type="match status" value="1"/>
</dbReference>
<sequence length="459" mass="52543">MAPLLSQPRFEFGVHRILNPFFKASICHFHQSAFRCGWGVSCDLDELESGHCSGTMSDVKKDINQRIGLEPGYHSIPKCRASLLKYQPEQNDLPKRSLMDSFTTAVLPLTLIPVQESYVNHLGQVRMGRLMEDLDLFAVWICHRHVNLPKLPKGIPLPYVFVTLLVDSVDFENERGLTAHEDMDFCGHVSWTGRSSMEITMYIRQQSIIFAKAIFMMVARNATNTGPAPVNALQPANEKEQRCYENSIERHKRRMAKQSKSVLNVRPTKDDEKLMYEIFKRTKGTDISIRDASELPPPNCRWMSDSFQTTILHAFPDNRNSHNHIFGGFVMRQAVEISFIAACIYAGGRPLLTGIMDVAFYGPLKVNSFLKLTAYIVYTHKEYIQLLTIVQGFDGTNMEKTTTNMLHMTYKAKVPVKEVLPATYQETLWHINGRNKFRAIQLLKIKRRKINNNNLSKQK</sequence>
<evidence type="ECO:0000256" key="3">
    <source>
        <dbReference type="ARBA" id="ARBA00022801"/>
    </source>
</evidence>
<dbReference type="PROSITE" id="PS51770">
    <property type="entry name" value="HOTDOG_ACOT"/>
    <property type="match status" value="2"/>
</dbReference>
<dbReference type="GO" id="GO:0047617">
    <property type="term" value="F:fatty acyl-CoA hydrolase activity"/>
    <property type="evidence" value="ECO:0007669"/>
    <property type="project" value="TreeGrafter"/>
</dbReference>
<dbReference type="GO" id="GO:0005739">
    <property type="term" value="C:mitochondrion"/>
    <property type="evidence" value="ECO:0007669"/>
    <property type="project" value="TreeGrafter"/>
</dbReference>
<dbReference type="PANTHER" id="PTHR12655">
    <property type="entry name" value="ACYL-COA THIOESTERASE"/>
    <property type="match status" value="1"/>
</dbReference>
<evidence type="ECO:0000313" key="6">
    <source>
        <dbReference type="EMBL" id="EDV98896.1"/>
    </source>
</evidence>
<dbReference type="Proteomes" id="UP000001070">
    <property type="component" value="Unassembled WGS sequence"/>
</dbReference>
<dbReference type="GO" id="GO:0006637">
    <property type="term" value="P:acyl-CoA metabolic process"/>
    <property type="evidence" value="ECO:0007669"/>
    <property type="project" value="TreeGrafter"/>
</dbReference>
<dbReference type="OMA" id="SYHEALW"/>
<evidence type="ECO:0000313" key="7">
    <source>
        <dbReference type="Proteomes" id="UP000001070"/>
    </source>
</evidence>
<keyword evidence="3" id="KW-0378">Hydrolase</keyword>
<evidence type="ECO:0000256" key="2">
    <source>
        <dbReference type="ARBA" id="ARBA00022737"/>
    </source>
</evidence>
<dbReference type="OrthoDB" id="331699at2759"/>
<dbReference type="HOGENOM" id="CLU_032862_2_0_1"/>
<proteinExistence type="inferred from homology"/>
<keyword evidence="4" id="KW-0809">Transit peptide</keyword>
<keyword evidence="7" id="KW-1185">Reference proteome</keyword>
<dbReference type="PhylomeDB" id="B4JPR6"/>
<dbReference type="InParanoid" id="B4JPR6"/>
<accession>B4JPR6</accession>
<feature type="domain" description="HotDog ACOT-type" evidence="5">
    <location>
        <begin position="104"/>
        <end position="223"/>
    </location>
</feature>
<evidence type="ECO:0000259" key="5">
    <source>
        <dbReference type="PROSITE" id="PS51770"/>
    </source>
</evidence>
<keyword evidence="2" id="KW-0677">Repeat</keyword>
<name>B4JPR6_DROGR</name>
<dbReference type="InterPro" id="IPR033120">
    <property type="entry name" value="HOTDOG_ACOT"/>
</dbReference>
<evidence type="ECO:0000256" key="1">
    <source>
        <dbReference type="ARBA" id="ARBA00010458"/>
    </source>
</evidence>
<dbReference type="STRING" id="7222.B4JPR6"/>
<dbReference type="SUPFAM" id="SSF54637">
    <property type="entry name" value="Thioesterase/thiol ester dehydrase-isomerase"/>
    <property type="match status" value="2"/>
</dbReference>
<dbReference type="Gene3D" id="3.10.129.10">
    <property type="entry name" value="Hotdog Thioesterase"/>
    <property type="match status" value="2"/>
</dbReference>
<gene>
    <name evidence="6" type="primary">Dgri\GH13347</name>
    <name evidence="6" type="ORF">Dgri_GH13347</name>
</gene>